<evidence type="ECO:0000256" key="4">
    <source>
        <dbReference type="ARBA" id="ARBA00023242"/>
    </source>
</evidence>
<dbReference type="InterPro" id="IPR039754">
    <property type="entry name" value="Esf1"/>
</dbReference>
<comment type="caution">
    <text evidence="8">The sequence shown here is derived from an EMBL/GenBank/DDBJ whole genome shotgun (WGS) entry which is preliminary data.</text>
</comment>
<proteinExistence type="inferred from homology"/>
<keyword evidence="4" id="KW-0539">Nucleus</keyword>
<keyword evidence="3" id="KW-0175">Coiled coil</keyword>
<feature type="domain" description="NUC153" evidence="6">
    <location>
        <begin position="706"/>
        <end position="733"/>
    </location>
</feature>
<feature type="domain" description="ESF1 RRM" evidence="7">
    <location>
        <begin position="231"/>
        <end position="397"/>
    </location>
</feature>
<feature type="region of interest" description="Disordered" evidence="5">
    <location>
        <begin position="509"/>
        <end position="644"/>
    </location>
</feature>
<accession>A0A3S1BFB5</accession>
<feature type="compositionally biased region" description="Basic and acidic residues" evidence="5">
    <location>
        <begin position="602"/>
        <end position="616"/>
    </location>
</feature>
<protein>
    <submittedName>
        <fullName evidence="8">Uncharacterized protein</fullName>
    </submittedName>
</protein>
<feature type="region of interest" description="Disordered" evidence="5">
    <location>
        <begin position="739"/>
        <end position="791"/>
    </location>
</feature>
<dbReference type="STRING" id="188477.A0A3S1BFB5"/>
<evidence type="ECO:0000313" key="8">
    <source>
        <dbReference type="EMBL" id="RUS82405.1"/>
    </source>
</evidence>
<feature type="region of interest" description="Disordered" evidence="5">
    <location>
        <begin position="476"/>
        <end position="496"/>
    </location>
</feature>
<feature type="compositionally biased region" description="Basic and acidic residues" evidence="5">
    <location>
        <begin position="570"/>
        <end position="579"/>
    </location>
</feature>
<dbReference type="PANTHER" id="PTHR12202">
    <property type="entry name" value="ESF1 HOMOLOG"/>
    <property type="match status" value="1"/>
</dbReference>
<feature type="region of interest" description="Disordered" evidence="5">
    <location>
        <begin position="1"/>
        <end position="229"/>
    </location>
</feature>
<evidence type="ECO:0000256" key="2">
    <source>
        <dbReference type="ARBA" id="ARBA00009087"/>
    </source>
</evidence>
<organism evidence="8 9">
    <name type="scientific">Elysia chlorotica</name>
    <name type="common">Eastern emerald elysia</name>
    <name type="synonym">Sea slug</name>
    <dbReference type="NCBI Taxonomy" id="188477"/>
    <lineage>
        <taxon>Eukaryota</taxon>
        <taxon>Metazoa</taxon>
        <taxon>Spiralia</taxon>
        <taxon>Lophotrochozoa</taxon>
        <taxon>Mollusca</taxon>
        <taxon>Gastropoda</taxon>
        <taxon>Heterobranchia</taxon>
        <taxon>Euthyneura</taxon>
        <taxon>Panpulmonata</taxon>
        <taxon>Sacoglossa</taxon>
        <taxon>Placobranchoidea</taxon>
        <taxon>Plakobranchidae</taxon>
        <taxon>Elysia</taxon>
    </lineage>
</organism>
<dbReference type="InterPro" id="IPR056750">
    <property type="entry name" value="RRM_ESF1"/>
</dbReference>
<feature type="compositionally biased region" description="Basic residues" evidence="5">
    <location>
        <begin position="624"/>
        <end position="633"/>
    </location>
</feature>
<feature type="compositionally biased region" description="Basic and acidic residues" evidence="5">
    <location>
        <begin position="751"/>
        <end position="762"/>
    </location>
</feature>
<dbReference type="GO" id="GO:0006364">
    <property type="term" value="P:rRNA processing"/>
    <property type="evidence" value="ECO:0007669"/>
    <property type="project" value="InterPro"/>
</dbReference>
<feature type="compositionally biased region" description="Polar residues" evidence="5">
    <location>
        <begin position="1"/>
        <end position="14"/>
    </location>
</feature>
<feature type="compositionally biased region" description="Basic and acidic residues" evidence="5">
    <location>
        <begin position="141"/>
        <end position="151"/>
    </location>
</feature>
<dbReference type="Proteomes" id="UP000271974">
    <property type="component" value="Unassembled WGS sequence"/>
</dbReference>
<name>A0A3S1BFB5_ELYCH</name>
<evidence type="ECO:0000256" key="5">
    <source>
        <dbReference type="SAM" id="MobiDB-lite"/>
    </source>
</evidence>
<evidence type="ECO:0000256" key="1">
    <source>
        <dbReference type="ARBA" id="ARBA00004604"/>
    </source>
</evidence>
<dbReference type="Pfam" id="PF08159">
    <property type="entry name" value="NUC153"/>
    <property type="match status" value="1"/>
</dbReference>
<dbReference type="InterPro" id="IPR012580">
    <property type="entry name" value="NUC153"/>
</dbReference>
<feature type="compositionally biased region" description="Acidic residues" evidence="5">
    <location>
        <begin position="580"/>
        <end position="601"/>
    </location>
</feature>
<dbReference type="GO" id="GO:0005730">
    <property type="term" value="C:nucleolus"/>
    <property type="evidence" value="ECO:0007669"/>
    <property type="project" value="UniProtKB-SubCell"/>
</dbReference>
<feature type="compositionally biased region" description="Low complexity" evidence="5">
    <location>
        <begin position="763"/>
        <end position="783"/>
    </location>
</feature>
<feature type="compositionally biased region" description="Basic and acidic residues" evidence="5">
    <location>
        <begin position="668"/>
        <end position="678"/>
    </location>
</feature>
<feature type="compositionally biased region" description="Acidic residues" evidence="5">
    <location>
        <begin position="179"/>
        <end position="199"/>
    </location>
</feature>
<keyword evidence="9" id="KW-1185">Reference proteome</keyword>
<dbReference type="EMBL" id="RQTK01000288">
    <property type="protein sequence ID" value="RUS82405.1"/>
    <property type="molecule type" value="Genomic_DNA"/>
</dbReference>
<evidence type="ECO:0000256" key="3">
    <source>
        <dbReference type="ARBA" id="ARBA00023054"/>
    </source>
</evidence>
<evidence type="ECO:0000313" key="9">
    <source>
        <dbReference type="Proteomes" id="UP000271974"/>
    </source>
</evidence>
<feature type="compositionally biased region" description="Basic and acidic residues" evidence="5">
    <location>
        <begin position="518"/>
        <end position="527"/>
    </location>
</feature>
<dbReference type="AlphaFoldDB" id="A0A3S1BFB5"/>
<feature type="region of interest" description="Disordered" evidence="5">
    <location>
        <begin position="285"/>
        <end position="330"/>
    </location>
</feature>
<sequence length="791" mass="91168">MESIQNDTRFSHISSDPRFRPMPKSKKKVKIDSRFQSLFTDKNFTHKTNIDKRGRPTLSGSKKQKHVMERFYDLSDSESDDADDRDLDVELSSASGVTDDKKNKKATKMQPTKSSKRKLQKDKEKSSLNNKKRRLIATDMSSDKDNDKDEISGASSDEDEQDNSNDSLVKKGGHKDVPSSDDEDGSDDYEEMEEVDSDIAEYTQDHELEETEVDHKWNELHTEAPGVTDSTKRLAVCNMDWDFVKAQDLFVLFKSFVPDGGAVKSVSIYPSEFGKERMAEEALLGPKEMRKQHNGDVGDNTQDDRKGKKQKNAGGDQQKAKRLEKHKENAQTEKLREYQLNRLRYYYAVVECDSVRTADNIYAECDGREYQLSSVRLDLRFIPDDMIFDDPPKESFTDQQGVADYEPSQFNSSALSQAKVEVTWDETEFDRLSRRMSALQQKELQSIVEENKYADIIAPPESDSEVEDDERPQWLKNLLAKDGSEDEDERTITEEEKIRLYRQVLMEKVAEDEEEEKKEEGELDKEMAWQPGLKSAAEKKMKKQEKKRGENVIIGGYLEKKKEKKKKKKDEKMKKRKEENGEDEEDDKAFSDDELPAGFDMEDMREMFDGDDKVLRSDTQSKSAKTKKKKKGQAKVADEDISDTDEKARAELELMLMDNDTVQQKKPGKLELVKDSDTKKKKKKNKLAKLKKTEEDREDFVLDMEDPRFSALYSSHHFHIDPTAPQFKKTKNMIKLVDEQIKRKGKKDKKGIHEGSAPERDGLLSSESEQMSNSKSKSQSLLESLKRKMKK</sequence>
<comment type="similarity">
    <text evidence="2">Belongs to the ESF1 family.</text>
</comment>
<comment type="subcellular location">
    <subcellularLocation>
        <location evidence="1">Nucleus</location>
        <location evidence="1">Nucleolus</location>
    </subcellularLocation>
</comment>
<feature type="compositionally biased region" description="Basic and acidic residues" evidence="5">
    <location>
        <begin position="287"/>
        <end position="306"/>
    </location>
</feature>
<dbReference type="PANTHER" id="PTHR12202:SF0">
    <property type="entry name" value="ESF1 HOMOLOG"/>
    <property type="match status" value="1"/>
</dbReference>
<feature type="region of interest" description="Disordered" evidence="5">
    <location>
        <begin position="662"/>
        <end position="696"/>
    </location>
</feature>
<reference evidence="8 9" key="1">
    <citation type="submission" date="2019-01" db="EMBL/GenBank/DDBJ databases">
        <title>A draft genome assembly of the solar-powered sea slug Elysia chlorotica.</title>
        <authorList>
            <person name="Cai H."/>
            <person name="Li Q."/>
            <person name="Fang X."/>
            <person name="Li J."/>
            <person name="Curtis N.E."/>
            <person name="Altenburger A."/>
            <person name="Shibata T."/>
            <person name="Feng M."/>
            <person name="Maeda T."/>
            <person name="Schwartz J.A."/>
            <person name="Shigenobu S."/>
            <person name="Lundholm N."/>
            <person name="Nishiyama T."/>
            <person name="Yang H."/>
            <person name="Hasebe M."/>
            <person name="Li S."/>
            <person name="Pierce S.K."/>
            <person name="Wang J."/>
        </authorList>
    </citation>
    <scope>NUCLEOTIDE SEQUENCE [LARGE SCALE GENOMIC DNA]</scope>
    <source>
        <strain evidence="8">EC2010</strain>
        <tissue evidence="8">Whole organism of an adult</tissue>
    </source>
</reference>
<feature type="compositionally biased region" description="Acidic residues" evidence="5">
    <location>
        <begin position="75"/>
        <end position="89"/>
    </location>
</feature>
<dbReference type="Pfam" id="PF25121">
    <property type="entry name" value="RRM_ESF1"/>
    <property type="match status" value="1"/>
</dbReference>
<dbReference type="OrthoDB" id="431825at2759"/>
<evidence type="ECO:0000259" key="7">
    <source>
        <dbReference type="Pfam" id="PF25121"/>
    </source>
</evidence>
<feature type="compositionally biased region" description="Basic residues" evidence="5">
    <location>
        <begin position="679"/>
        <end position="690"/>
    </location>
</feature>
<gene>
    <name evidence="8" type="ORF">EGW08_009857</name>
</gene>
<dbReference type="GO" id="GO:0003723">
    <property type="term" value="F:RNA binding"/>
    <property type="evidence" value="ECO:0007669"/>
    <property type="project" value="TreeGrafter"/>
</dbReference>
<feature type="compositionally biased region" description="Basic and acidic residues" evidence="5">
    <location>
        <begin position="318"/>
        <end position="330"/>
    </location>
</feature>
<feature type="compositionally biased region" description="Basic and acidic residues" evidence="5">
    <location>
        <begin position="213"/>
        <end position="222"/>
    </location>
</feature>
<evidence type="ECO:0000259" key="6">
    <source>
        <dbReference type="Pfam" id="PF08159"/>
    </source>
</evidence>